<evidence type="ECO:0000313" key="7">
    <source>
        <dbReference type="EMBL" id="TRB06330.1"/>
    </source>
</evidence>
<dbReference type="PANTHER" id="PTHR30349">
    <property type="entry name" value="PHAGE INTEGRASE-RELATED"/>
    <property type="match status" value="1"/>
</dbReference>
<dbReference type="SUPFAM" id="SSF56349">
    <property type="entry name" value="DNA breaking-rejoining enzymes"/>
    <property type="match status" value="1"/>
</dbReference>
<organism evidence="7 8">
    <name type="scientific">Agrobacterium tumefaciens</name>
    <dbReference type="NCBI Taxonomy" id="358"/>
    <lineage>
        <taxon>Bacteria</taxon>
        <taxon>Pseudomonadati</taxon>
        <taxon>Pseudomonadota</taxon>
        <taxon>Alphaproteobacteria</taxon>
        <taxon>Hyphomicrobiales</taxon>
        <taxon>Rhizobiaceae</taxon>
        <taxon>Rhizobium/Agrobacterium group</taxon>
        <taxon>Agrobacterium</taxon>
        <taxon>Agrobacterium tumefaciens complex</taxon>
    </lineage>
</organism>
<sequence length="494" mass="56807">MLQSPAPTKKTPFALFQREGTRNWSMRYSIGGKQYKKTLGTADEDQALQRAYEIWHEQSFRNKQGLSLDSHPFVEVAEEFIEKIVAEAERDERSKYHPIYWPPIIRRFPVGYFGDRPIETIATADIERYLEWRKTYWTTGPGLQVQKIRCEREDGRIFIRPAPRKVAALSTIKGEMVIIREIFEQAAKWGYCKPIIIPAVKARKKPDTRRPGFSPEEYERLLNKSLERISEPQQSVKLIKAKDGRVWTQSTLTDRVRSDRMRLHAYIELMANSGLRPTEAKNLKWGNILRYRETKDLPQFKQDARLQVHGKSKHGNAVPLHGAIQALRMLWTVFVGEVGREPTDDDPVFADAKGTAILSFSRGLSALLKAADLERDQRGVKRTAYSLRHFYISQMLANNVSIHHVARNTRTSIAMIDKHYAQVNTEQIKDFLRPGEEDLMNEPKLLDDETYDEIALLEKRVAELRAGETTEGTAKKLSQRYGGATRVAEPASDR</sequence>
<dbReference type="Pfam" id="PF00589">
    <property type="entry name" value="Phage_integrase"/>
    <property type="match status" value="1"/>
</dbReference>
<dbReference type="GO" id="GO:0003677">
    <property type="term" value="F:DNA binding"/>
    <property type="evidence" value="ECO:0007669"/>
    <property type="project" value="UniProtKB-KW"/>
</dbReference>
<evidence type="ECO:0000259" key="6">
    <source>
        <dbReference type="PROSITE" id="PS51898"/>
    </source>
</evidence>
<keyword evidence="4" id="KW-0233">DNA recombination</keyword>
<keyword evidence="3" id="KW-0238">DNA-binding</keyword>
<reference evidence="7 8" key="1">
    <citation type="journal article" date="2019" name="Appl. Microbiol. Biotechnol.">
        <title>Differential efficiency of wild type rhizogenic strains for rol gene transformation of plants.</title>
        <authorList>
            <person name="Desmet S."/>
            <person name="De Keyser E."/>
            <person name="Van Vaerenbergh J."/>
            <person name="Baeyen S."/>
            <person name="Van Huylenbroeck J."/>
            <person name="Geelen D."/>
            <person name="Dhooghe E."/>
        </authorList>
    </citation>
    <scope>NUCLEOTIDE SEQUENCE [LARGE SCALE GENOMIC DNA]</scope>
    <source>
        <strain evidence="7 8">MAFF210266</strain>
    </source>
</reference>
<feature type="region of interest" description="Disordered" evidence="5">
    <location>
        <begin position="466"/>
        <end position="494"/>
    </location>
</feature>
<dbReference type="Gene3D" id="1.10.150.130">
    <property type="match status" value="1"/>
</dbReference>
<dbReference type="EMBL" id="SGOE01000003">
    <property type="protein sequence ID" value="TRB06330.1"/>
    <property type="molecule type" value="Genomic_DNA"/>
</dbReference>
<keyword evidence="2" id="KW-0229">DNA integration</keyword>
<evidence type="ECO:0000256" key="2">
    <source>
        <dbReference type="ARBA" id="ARBA00022908"/>
    </source>
</evidence>
<evidence type="ECO:0000256" key="5">
    <source>
        <dbReference type="SAM" id="MobiDB-lite"/>
    </source>
</evidence>
<evidence type="ECO:0000256" key="4">
    <source>
        <dbReference type="ARBA" id="ARBA00023172"/>
    </source>
</evidence>
<gene>
    <name evidence="7" type="ORF">EXN61_14220</name>
</gene>
<evidence type="ECO:0000256" key="1">
    <source>
        <dbReference type="ARBA" id="ARBA00008857"/>
    </source>
</evidence>
<dbReference type="InterPro" id="IPR010998">
    <property type="entry name" value="Integrase_recombinase_N"/>
</dbReference>
<dbReference type="InterPro" id="IPR011010">
    <property type="entry name" value="DNA_brk_join_enz"/>
</dbReference>
<dbReference type="PANTHER" id="PTHR30349:SF41">
    <property type="entry name" value="INTEGRASE_RECOMBINASE PROTEIN MJ0367-RELATED"/>
    <property type="match status" value="1"/>
</dbReference>
<dbReference type="InterPro" id="IPR013762">
    <property type="entry name" value="Integrase-like_cat_sf"/>
</dbReference>
<dbReference type="GO" id="GO:0015074">
    <property type="term" value="P:DNA integration"/>
    <property type="evidence" value="ECO:0007669"/>
    <property type="project" value="UniProtKB-KW"/>
</dbReference>
<dbReference type="AlphaFoldDB" id="A0A546Y003"/>
<dbReference type="GO" id="GO:0006310">
    <property type="term" value="P:DNA recombination"/>
    <property type="evidence" value="ECO:0007669"/>
    <property type="project" value="UniProtKB-KW"/>
</dbReference>
<dbReference type="CDD" id="cd00397">
    <property type="entry name" value="DNA_BRE_C"/>
    <property type="match status" value="1"/>
</dbReference>
<name>A0A546Y003_AGRTU</name>
<proteinExistence type="inferred from homology"/>
<dbReference type="PROSITE" id="PS51898">
    <property type="entry name" value="TYR_RECOMBINASE"/>
    <property type="match status" value="1"/>
</dbReference>
<evidence type="ECO:0000313" key="8">
    <source>
        <dbReference type="Proteomes" id="UP000317023"/>
    </source>
</evidence>
<comment type="caution">
    <text evidence="7">The sequence shown here is derived from an EMBL/GenBank/DDBJ whole genome shotgun (WGS) entry which is preliminary data.</text>
</comment>
<dbReference type="Gene3D" id="1.10.443.10">
    <property type="entry name" value="Intergrase catalytic core"/>
    <property type="match status" value="1"/>
</dbReference>
<protein>
    <submittedName>
        <fullName evidence="7">Site-specific integrase</fullName>
    </submittedName>
</protein>
<dbReference type="InterPro" id="IPR002104">
    <property type="entry name" value="Integrase_catalytic"/>
</dbReference>
<dbReference type="Proteomes" id="UP000317023">
    <property type="component" value="Unassembled WGS sequence"/>
</dbReference>
<comment type="similarity">
    <text evidence="1">Belongs to the 'phage' integrase family.</text>
</comment>
<evidence type="ECO:0000256" key="3">
    <source>
        <dbReference type="ARBA" id="ARBA00023125"/>
    </source>
</evidence>
<feature type="domain" description="Tyr recombinase" evidence="6">
    <location>
        <begin position="237"/>
        <end position="433"/>
    </location>
</feature>
<accession>A0A546Y003</accession>
<dbReference type="InterPro" id="IPR050090">
    <property type="entry name" value="Tyrosine_recombinase_XerCD"/>
</dbReference>